<evidence type="ECO:0000259" key="1">
    <source>
        <dbReference type="Pfam" id="PF00535"/>
    </source>
</evidence>
<comment type="caution">
    <text evidence="2">The sequence shown here is derived from an EMBL/GenBank/DDBJ whole genome shotgun (WGS) entry which is preliminary data.</text>
</comment>
<keyword evidence="3" id="KW-1185">Reference proteome</keyword>
<dbReference type="PANTHER" id="PTHR43685:SF11">
    <property type="entry name" value="GLYCOSYLTRANSFERASE TAGX-RELATED"/>
    <property type="match status" value="1"/>
</dbReference>
<proteinExistence type="predicted"/>
<evidence type="ECO:0000313" key="2">
    <source>
        <dbReference type="EMBL" id="SMP21721.1"/>
    </source>
</evidence>
<dbReference type="SUPFAM" id="SSF53448">
    <property type="entry name" value="Nucleotide-diphospho-sugar transferases"/>
    <property type="match status" value="1"/>
</dbReference>
<protein>
    <submittedName>
        <fullName evidence="2">Glycosyltransferase, GT2 family</fullName>
    </submittedName>
</protein>
<dbReference type="RefSeq" id="WP_283412871.1">
    <property type="nucleotide sequence ID" value="NZ_FXUA01000003.1"/>
</dbReference>
<name>A0ABY1P079_9BACT</name>
<feature type="domain" description="Glycosyltransferase 2-like" evidence="1">
    <location>
        <begin position="8"/>
        <end position="138"/>
    </location>
</feature>
<gene>
    <name evidence="2" type="ORF">SAMN06265367_103355</name>
</gene>
<evidence type="ECO:0000313" key="3">
    <source>
        <dbReference type="Proteomes" id="UP001157915"/>
    </source>
</evidence>
<reference evidence="2 3" key="1">
    <citation type="submission" date="2017-05" db="EMBL/GenBank/DDBJ databases">
        <authorList>
            <person name="Varghese N."/>
            <person name="Submissions S."/>
        </authorList>
    </citation>
    <scope>NUCLEOTIDE SEQUENCE [LARGE SCALE GENOMIC DNA]</scope>
    <source>
        <strain evidence="2 3">DSM 15360</strain>
    </source>
</reference>
<dbReference type="PANTHER" id="PTHR43685">
    <property type="entry name" value="GLYCOSYLTRANSFERASE"/>
    <property type="match status" value="1"/>
</dbReference>
<dbReference type="InterPro" id="IPR050834">
    <property type="entry name" value="Glycosyltransf_2"/>
</dbReference>
<dbReference type="InterPro" id="IPR001173">
    <property type="entry name" value="Glyco_trans_2-like"/>
</dbReference>
<dbReference type="Proteomes" id="UP001157915">
    <property type="component" value="Unassembled WGS sequence"/>
</dbReference>
<accession>A0ABY1P079</accession>
<organism evidence="2 3">
    <name type="scientific">Algoriphagus winogradskyi</name>
    <dbReference type="NCBI Taxonomy" id="237017"/>
    <lineage>
        <taxon>Bacteria</taxon>
        <taxon>Pseudomonadati</taxon>
        <taxon>Bacteroidota</taxon>
        <taxon>Cytophagia</taxon>
        <taxon>Cytophagales</taxon>
        <taxon>Cyclobacteriaceae</taxon>
        <taxon>Algoriphagus</taxon>
    </lineage>
</organism>
<sequence length="316" mass="36686">MYRTDQVTVICIAFNHEKWIEKALVSVLLQDYQPKKLIVVDNGSTDKTPAIIREWVTSNSEQIQVTAIYKHESIPYCKLFNEVLNQVESQFVIDLSGDDFLYSNHLSASIDKLKLVPSAAFVFSDAKILDENGKETSFYNLEDYRELEKLTLENKMYETLICKNYISAPTVVFNAEILKKAGGYDSELSYEDFDIQLRLTRGFPILFSDHIGVLKRKHENSLSARQYQRYHSKMLPSTLRVCEKIKKMNKNTEEDEALKARLFYELKHALWSANFGSARGFAKLAAEMNCKGFEFSLYRLWIWTGLDISWLYIRLT</sequence>
<dbReference type="EMBL" id="FXUA01000003">
    <property type="protein sequence ID" value="SMP21721.1"/>
    <property type="molecule type" value="Genomic_DNA"/>
</dbReference>
<dbReference type="InterPro" id="IPR029044">
    <property type="entry name" value="Nucleotide-diphossugar_trans"/>
</dbReference>
<dbReference type="Pfam" id="PF00535">
    <property type="entry name" value="Glycos_transf_2"/>
    <property type="match status" value="1"/>
</dbReference>
<dbReference type="Gene3D" id="3.90.550.10">
    <property type="entry name" value="Spore Coat Polysaccharide Biosynthesis Protein SpsA, Chain A"/>
    <property type="match status" value="1"/>
</dbReference>